<evidence type="ECO:0000313" key="3">
    <source>
        <dbReference type="Proteomes" id="UP000507470"/>
    </source>
</evidence>
<sequence>MSDSEDINTFEKFMDENTDEIIESNVTSIDPSIINVSNMDIANYTGSEMSEIEKKDYSEIPGYTLAACSSRGVDRCGTVIYIEQFIIINTVDFQTWFAEDLRAPVDIGTKENGEKLKTRKLNNKYKSRNIREESCKKFALNLSSRLLTNDEYLLLGKGIKFIPTPKVSDNTETTDEIQNKIKQKGVKTKSGASVTQGKGKNTTKRSNRGKFQRRKREKFQHINSWKFYRSNRGKFQRCNRGKFQCRKGVKFQCRKRGKIPAMQQRKIPAKKKSENPSTSTVGNSIVATDKNFSAEKGGNSSDATGQNFLAATESYSGIKKATSEDIETLAKRKTQNQMI</sequence>
<evidence type="ECO:0000313" key="2">
    <source>
        <dbReference type="EMBL" id="CAC5368171.1"/>
    </source>
</evidence>
<feature type="compositionally biased region" description="Basic residues" evidence="1">
    <location>
        <begin position="201"/>
        <end position="216"/>
    </location>
</feature>
<protein>
    <submittedName>
        <fullName evidence="2">Uncharacterized protein</fullName>
    </submittedName>
</protein>
<organism evidence="2 3">
    <name type="scientific">Mytilus coruscus</name>
    <name type="common">Sea mussel</name>
    <dbReference type="NCBI Taxonomy" id="42192"/>
    <lineage>
        <taxon>Eukaryota</taxon>
        <taxon>Metazoa</taxon>
        <taxon>Spiralia</taxon>
        <taxon>Lophotrochozoa</taxon>
        <taxon>Mollusca</taxon>
        <taxon>Bivalvia</taxon>
        <taxon>Autobranchia</taxon>
        <taxon>Pteriomorphia</taxon>
        <taxon>Mytilida</taxon>
        <taxon>Mytiloidea</taxon>
        <taxon>Mytilidae</taxon>
        <taxon>Mytilinae</taxon>
        <taxon>Mytilus</taxon>
    </lineage>
</organism>
<dbReference type="EMBL" id="CACVKT020001445">
    <property type="protein sequence ID" value="CAC5368171.1"/>
    <property type="molecule type" value="Genomic_DNA"/>
</dbReference>
<reference evidence="2 3" key="1">
    <citation type="submission" date="2020-06" db="EMBL/GenBank/DDBJ databases">
        <authorList>
            <person name="Li R."/>
            <person name="Bekaert M."/>
        </authorList>
    </citation>
    <scope>NUCLEOTIDE SEQUENCE [LARGE SCALE GENOMIC DNA]</scope>
    <source>
        <strain evidence="3">wild</strain>
    </source>
</reference>
<accession>A0A6J8AKU7</accession>
<dbReference type="Proteomes" id="UP000507470">
    <property type="component" value="Unassembled WGS sequence"/>
</dbReference>
<dbReference type="AlphaFoldDB" id="A0A6J8AKU7"/>
<evidence type="ECO:0000256" key="1">
    <source>
        <dbReference type="SAM" id="MobiDB-lite"/>
    </source>
</evidence>
<proteinExistence type="predicted"/>
<feature type="compositionally biased region" description="Polar residues" evidence="1">
    <location>
        <begin position="275"/>
        <end position="285"/>
    </location>
</feature>
<gene>
    <name evidence="2" type="ORF">MCOR_7812</name>
</gene>
<feature type="region of interest" description="Disordered" evidence="1">
    <location>
        <begin position="259"/>
        <end position="285"/>
    </location>
</feature>
<keyword evidence="3" id="KW-1185">Reference proteome</keyword>
<feature type="region of interest" description="Disordered" evidence="1">
    <location>
        <begin position="181"/>
        <end position="216"/>
    </location>
</feature>
<name>A0A6J8AKU7_MYTCO</name>
<feature type="compositionally biased region" description="Polar residues" evidence="1">
    <location>
        <begin position="190"/>
        <end position="200"/>
    </location>
</feature>